<dbReference type="InterPro" id="IPR015929">
    <property type="entry name" value="Aconitase_B_swivel"/>
</dbReference>
<dbReference type="Pfam" id="PF11791">
    <property type="entry name" value="Aconitase_B_N"/>
    <property type="match status" value="1"/>
</dbReference>
<feature type="binding site" evidence="18">
    <location>
        <position position="791"/>
    </location>
    <ligand>
        <name>substrate</name>
    </ligand>
</feature>
<dbReference type="SUPFAM" id="SSF74778">
    <property type="entry name" value="Aconitase B, N-terminal domain"/>
    <property type="match status" value="1"/>
</dbReference>
<dbReference type="InterPro" id="IPR015931">
    <property type="entry name" value="Acnase/IPM_dHydase_lsu_aba_1/3"/>
</dbReference>
<dbReference type="GO" id="GO:0006099">
    <property type="term" value="P:tricarboxylic acid cycle"/>
    <property type="evidence" value="ECO:0007669"/>
    <property type="project" value="UniProtKB-UniPathway"/>
</dbReference>
<dbReference type="GO" id="GO:0003994">
    <property type="term" value="F:aconitate hydratase activity"/>
    <property type="evidence" value="ECO:0007669"/>
    <property type="project" value="UniProtKB-EC"/>
</dbReference>
<dbReference type="FunFam" id="3.20.19.10:FF:000004">
    <property type="entry name" value="Aconitate hydratase B"/>
    <property type="match status" value="1"/>
</dbReference>
<evidence type="ECO:0000256" key="13">
    <source>
        <dbReference type="ARBA" id="ARBA00023014"/>
    </source>
</evidence>
<dbReference type="InterPro" id="IPR036288">
    <property type="entry name" value="Aconitase_B_HEAT-like_dom_sf"/>
</dbReference>
<feature type="binding site" evidence="18">
    <location>
        <position position="796"/>
    </location>
    <ligand>
        <name>substrate</name>
    </ligand>
</feature>
<evidence type="ECO:0000256" key="10">
    <source>
        <dbReference type="ARBA" id="ARBA00022723"/>
    </source>
</evidence>
<feature type="binding site" evidence="17">
    <location>
        <position position="769"/>
    </location>
    <ligand>
        <name>[4Fe-4S] cluster</name>
        <dbReference type="ChEBI" id="CHEBI:49883"/>
    </ligand>
</feature>
<keyword evidence="14 16" id="KW-0456">Lyase</keyword>
<dbReference type="InterPro" id="IPR004406">
    <property type="entry name" value="Aconitase_B"/>
</dbReference>
<comment type="pathway">
    <text evidence="2 16">Carbohydrate metabolism; tricarboxylic acid cycle; isocitrate from oxaloacetate: step 2/2.</text>
</comment>
<sequence>MLEEYRKHVAERAAQGVVPKPLDATQAAALVELLKSPPKGEEDFLLDLLINRIPPGVDEAAYVKAGFLAAIVKDETISPLITPEKAVELLGTMQGGYNIHPLIDALDNEKLAPIAAKALSHTLLMFDNFYDVEEKAKAGNPQAKQIMQSWADAQWYLERPELAEKITVTVFKVTGETNTDDLSPAQDAWSRPDIPLHALAMLKNAREGIVPDQAGVIGPIKQIEELNKKGYPLAYVGDVVGTGSSRKSATNSVLWFMGDDIPFVPNKRGGGVVLGGKIAPIFFNTMEDAGALPIELDVNKLNMGEVIDIYPYKGEVRHHETNELLAEFELKTDVLLDEVRAGGRIPLIIGRGLTSKARESLGLPPSDVFRQAKAVEESRRGFSLAQKMVGRACGTVGIRPGEYCEPKMTSVGSQDTTGPMTRDELKDLACLGFSADLVMQSFCHTAAYPKPVDVTTHHTLPDFIMNRGGVSLRPGDGIIHSWLNRMLLPDTVGTGGDSHTRFPIGISFPAGSGLVAFAAATGVMPLDMPESVLVRFKGQMQPGITLRDLVHAIPYYAIQQGLLTVEKKGKKNIFSGRILEIEGLPDLKVEQAFELADASAERSAAGCTIKLDKAPIIEYLQSNIVLLKWMIAEGYGDRRTLERRVTGMENWLKDPQLLEADADAEYAAVIEIDLAEIKQPILCAPNDPDDARLLSDVANSKIDEVFIGSCMTNIGHFRAAGKLLDQHKGQLPTRLWVAPPTKMDAAQLTEEGYYSIFGKSGARVEIPGCSLCMGNQARVADGVTVVSTSTRNFPNRLGTGANVYLASAELAAVASLLGRLPTPEEYQQFMDKVDETAEDTYRYLNFDQLNQYTEKADDVIFQTTV</sequence>
<dbReference type="PROSITE" id="PS01244">
    <property type="entry name" value="ACONITASE_2"/>
    <property type="match status" value="1"/>
</dbReference>
<proteinExistence type="inferred from homology"/>
<dbReference type="FunFam" id="3.30.499.10:FF:000001">
    <property type="entry name" value="Aconitate hydratase B"/>
    <property type="match status" value="1"/>
</dbReference>
<feature type="binding site" evidence="17">
    <location>
        <position position="772"/>
    </location>
    <ligand>
        <name>[4Fe-4S] cluster</name>
        <dbReference type="ChEBI" id="CHEBI:49883"/>
    </ligand>
</feature>
<dbReference type="GO" id="GO:0047456">
    <property type="term" value="F:2-methylisocitrate dehydratase activity"/>
    <property type="evidence" value="ECO:0007669"/>
    <property type="project" value="UniProtKB-EC"/>
</dbReference>
<dbReference type="GO" id="GO:0046872">
    <property type="term" value="F:metal ion binding"/>
    <property type="evidence" value="ECO:0007669"/>
    <property type="project" value="UniProtKB-KW"/>
</dbReference>
<dbReference type="PROSITE" id="PS00450">
    <property type="entry name" value="ACONITASE_1"/>
    <property type="match status" value="1"/>
</dbReference>
<evidence type="ECO:0000256" key="17">
    <source>
        <dbReference type="PIRSR" id="PIRSR036687-1"/>
    </source>
</evidence>
<dbReference type="OMA" id="PLHAKAM"/>
<keyword evidence="9 16" id="KW-0816">Tricarboxylic acid cycle</keyword>
<evidence type="ECO:0000256" key="6">
    <source>
        <dbReference type="ARBA" id="ARBA00013250"/>
    </source>
</evidence>
<dbReference type="GeneID" id="48849865"/>
<dbReference type="PIRSF" id="PIRSF036687">
    <property type="entry name" value="AcnB"/>
    <property type="match status" value="1"/>
</dbReference>
<evidence type="ECO:0000256" key="7">
    <source>
        <dbReference type="ARBA" id="ARBA00019379"/>
    </source>
</evidence>
<evidence type="ECO:0000256" key="18">
    <source>
        <dbReference type="PIRSR" id="PIRSR036687-2"/>
    </source>
</evidence>
<dbReference type="AlphaFoldDB" id="A0A6L9JHQ3"/>
<name>A0A6L9JHQ3_PHOLM</name>
<reference evidence="22 23" key="1">
    <citation type="submission" date="2019-12" db="EMBL/GenBank/DDBJ databases">
        <title>Engineering Photorhabdus to improve their lethality against agricultural pests.</title>
        <authorList>
            <person name="Machado R.A.R."/>
        </authorList>
    </citation>
    <scope>NUCLEOTIDE SEQUENCE [LARGE SCALE GENOMIC DNA]</scope>
    <source>
        <strain evidence="22 23">EN01</strain>
    </source>
</reference>
<keyword evidence="8 17" id="KW-0004">4Fe-4S</keyword>
<dbReference type="RefSeq" id="WP_011147786.1">
    <property type="nucleotide sequence ID" value="NZ_CAWMTZ010000232.1"/>
</dbReference>
<dbReference type="InterPro" id="IPR050926">
    <property type="entry name" value="Aconitase/IPM_isomerase"/>
</dbReference>
<dbReference type="PANTHER" id="PTHR43160:SF4">
    <property type="entry name" value="ACONITATE HYDRATASE B"/>
    <property type="match status" value="1"/>
</dbReference>
<dbReference type="EMBL" id="WSFA01000013">
    <property type="protein sequence ID" value="NDL38637.1"/>
    <property type="molecule type" value="Genomic_DNA"/>
</dbReference>
<comment type="cofactor">
    <cofactor evidence="17">
        <name>[4Fe-4S] cluster</name>
        <dbReference type="ChEBI" id="CHEBI:49883"/>
    </cofactor>
    <text evidence="17">Binds 1 [4Fe-4S] cluster per subunit.</text>
</comment>
<comment type="caution">
    <text evidence="22">The sequence shown here is derived from an EMBL/GenBank/DDBJ whole genome shotgun (WGS) entry which is preliminary data.</text>
</comment>
<evidence type="ECO:0000256" key="8">
    <source>
        <dbReference type="ARBA" id="ARBA00022485"/>
    </source>
</evidence>
<dbReference type="CDD" id="cd01576">
    <property type="entry name" value="AcnB_Swivel"/>
    <property type="match status" value="1"/>
</dbReference>
<dbReference type="InterPro" id="IPR015932">
    <property type="entry name" value="Aconitase_dom2"/>
</dbReference>
<dbReference type="GO" id="GO:0003730">
    <property type="term" value="F:mRNA 3'-UTR binding"/>
    <property type="evidence" value="ECO:0007669"/>
    <property type="project" value="UniProtKB-ARBA"/>
</dbReference>
<keyword evidence="11" id="KW-0694">RNA-binding</keyword>
<dbReference type="InterPro" id="IPR001030">
    <property type="entry name" value="Acoase/IPM_deHydtase_lsu_aba"/>
</dbReference>
<feature type="domain" description="Aconitase B swivel" evidence="20">
    <location>
        <begin position="168"/>
        <end position="382"/>
    </location>
</feature>
<comment type="catalytic activity">
    <reaction evidence="15 16">
        <text>citrate = D-threo-isocitrate</text>
        <dbReference type="Rhea" id="RHEA:10336"/>
        <dbReference type="ChEBI" id="CHEBI:15562"/>
        <dbReference type="ChEBI" id="CHEBI:16947"/>
        <dbReference type="EC" id="4.2.1.3"/>
    </reaction>
</comment>
<organism evidence="22 23">
    <name type="scientific">Photorhabdus laumondii subsp. laumondii</name>
    <name type="common">Photorhabdus luminescens subsp. laumondii</name>
    <dbReference type="NCBI Taxonomy" id="141679"/>
    <lineage>
        <taxon>Bacteria</taxon>
        <taxon>Pseudomonadati</taxon>
        <taxon>Pseudomonadota</taxon>
        <taxon>Gammaproteobacteria</taxon>
        <taxon>Enterobacterales</taxon>
        <taxon>Morganellaceae</taxon>
        <taxon>Photorhabdus</taxon>
    </lineage>
</organism>
<dbReference type="UniPathway" id="UPA00223">
    <property type="reaction ID" value="UER00718"/>
</dbReference>
<dbReference type="Gene3D" id="3.40.1060.10">
    <property type="entry name" value="Aconitase, Domain 2"/>
    <property type="match status" value="1"/>
</dbReference>
<keyword evidence="13 17" id="KW-0411">Iron-sulfur</keyword>
<dbReference type="NCBIfam" id="TIGR00117">
    <property type="entry name" value="acnB"/>
    <property type="match status" value="1"/>
</dbReference>
<feature type="binding site" evidence="18">
    <location>
        <begin position="244"/>
        <end position="246"/>
    </location>
    <ligand>
        <name>substrate</name>
    </ligand>
</feature>
<evidence type="ECO:0000259" key="19">
    <source>
        <dbReference type="Pfam" id="PF00330"/>
    </source>
</evidence>
<evidence type="ECO:0000259" key="21">
    <source>
        <dbReference type="Pfam" id="PF11791"/>
    </source>
</evidence>
<dbReference type="GO" id="GO:0019629">
    <property type="term" value="P:propionate catabolic process, 2-methylcitrate cycle"/>
    <property type="evidence" value="ECO:0007669"/>
    <property type="project" value="TreeGrafter"/>
</dbReference>
<evidence type="ECO:0000313" key="23">
    <source>
        <dbReference type="Proteomes" id="UP000479300"/>
    </source>
</evidence>
<dbReference type="Pfam" id="PF00330">
    <property type="entry name" value="Aconitase"/>
    <property type="match status" value="1"/>
</dbReference>
<dbReference type="GO" id="GO:0005829">
    <property type="term" value="C:cytosol"/>
    <property type="evidence" value="ECO:0007669"/>
    <property type="project" value="InterPro"/>
</dbReference>
<evidence type="ECO:0000256" key="12">
    <source>
        <dbReference type="ARBA" id="ARBA00023004"/>
    </source>
</evidence>
<evidence type="ECO:0000256" key="9">
    <source>
        <dbReference type="ARBA" id="ARBA00022532"/>
    </source>
</evidence>
<dbReference type="Gene3D" id="1.25.40.310">
    <property type="entry name" value="Aconitate B, HEAT-like domain"/>
    <property type="match status" value="1"/>
</dbReference>
<dbReference type="InterPro" id="IPR036008">
    <property type="entry name" value="Aconitase_4Fe-4S_dom"/>
</dbReference>
<feature type="domain" description="Aconitase/3-isopropylmalate dehydratase large subunit alpha/beta/alpha" evidence="19">
    <location>
        <begin position="472"/>
        <end position="818"/>
    </location>
</feature>
<evidence type="ECO:0000313" key="22">
    <source>
        <dbReference type="EMBL" id="NDL38637.1"/>
    </source>
</evidence>
<protein>
    <recommendedName>
        <fullName evidence="7 16">Aconitate hydratase B</fullName>
        <ecNumber evidence="5 16">4.2.1.3</ecNumber>
        <ecNumber evidence="6 16">4.2.1.99</ecNumber>
    </recommendedName>
    <alternativeName>
        <fullName evidence="16">2-methylisocitrate dehydratase</fullName>
    </alternativeName>
</protein>
<comment type="catalytic activity">
    <reaction evidence="1 16">
        <text>(2S,3R)-3-hydroxybutane-1,2,3-tricarboxylate = 2-methyl-cis-aconitate + H2O</text>
        <dbReference type="Rhea" id="RHEA:17941"/>
        <dbReference type="ChEBI" id="CHEBI:15377"/>
        <dbReference type="ChEBI" id="CHEBI:57429"/>
        <dbReference type="ChEBI" id="CHEBI:57872"/>
        <dbReference type="EC" id="4.2.1.99"/>
    </reaction>
</comment>
<dbReference type="EC" id="4.2.1.99" evidence="6 16"/>
<accession>A0A6L9JHQ3</accession>
<feature type="binding site" evidence="18">
    <location>
        <begin position="414"/>
        <end position="416"/>
    </location>
    <ligand>
        <name>substrate</name>
    </ligand>
</feature>
<dbReference type="InterPro" id="IPR018136">
    <property type="entry name" value="Aconitase_4Fe-4S_BS"/>
</dbReference>
<evidence type="ECO:0000256" key="15">
    <source>
        <dbReference type="ARBA" id="ARBA00023501"/>
    </source>
</evidence>
<feature type="binding site" evidence="17">
    <location>
        <position position="710"/>
    </location>
    <ligand>
        <name>[4Fe-4S] cluster</name>
        <dbReference type="ChEBI" id="CHEBI:49883"/>
    </ligand>
</feature>
<dbReference type="InterPro" id="IPR015928">
    <property type="entry name" value="Aconitase/3IPM_dehydase_swvl"/>
</dbReference>
<dbReference type="FunFam" id="3.40.1060.10:FF:000002">
    <property type="entry name" value="Aconitate hydratase B"/>
    <property type="match status" value="1"/>
</dbReference>
<comment type="pathway">
    <text evidence="3">Organic acid metabolism; propanoate degradation.</text>
</comment>
<feature type="domain" description="Aconitase B HEAT-like" evidence="21">
    <location>
        <begin position="4"/>
        <end position="156"/>
    </location>
</feature>
<evidence type="ECO:0000256" key="16">
    <source>
        <dbReference type="PIRNR" id="PIRNR036687"/>
    </source>
</evidence>
<dbReference type="Gene3D" id="3.20.19.10">
    <property type="entry name" value="Aconitase, domain 4"/>
    <property type="match status" value="1"/>
</dbReference>
<dbReference type="Pfam" id="PF06434">
    <property type="entry name" value="Aconitase_2_N"/>
    <property type="match status" value="1"/>
</dbReference>
<evidence type="ECO:0000256" key="1">
    <source>
        <dbReference type="ARBA" id="ARBA00000118"/>
    </source>
</evidence>
<evidence type="ECO:0000256" key="11">
    <source>
        <dbReference type="ARBA" id="ARBA00022884"/>
    </source>
</evidence>
<dbReference type="Gene3D" id="3.30.499.10">
    <property type="entry name" value="Aconitase, domain 3"/>
    <property type="match status" value="2"/>
</dbReference>
<comment type="similarity">
    <text evidence="4 16">Belongs to the aconitase/IPM isomerase family.</text>
</comment>
<dbReference type="FunFam" id="1.25.40.310:FF:000001">
    <property type="entry name" value="Aconitate hydratase B"/>
    <property type="match status" value="1"/>
</dbReference>
<dbReference type="GO" id="GO:0051539">
    <property type="term" value="F:4 iron, 4 sulfur cluster binding"/>
    <property type="evidence" value="ECO:0007669"/>
    <property type="project" value="UniProtKB-KW"/>
</dbReference>
<dbReference type="Proteomes" id="UP000479300">
    <property type="component" value="Unassembled WGS sequence"/>
</dbReference>
<keyword evidence="12 17" id="KW-0408">Iron</keyword>
<dbReference type="UniPathway" id="UPA00946"/>
<dbReference type="SUPFAM" id="SSF52016">
    <property type="entry name" value="LeuD/IlvD-like"/>
    <property type="match status" value="1"/>
</dbReference>
<evidence type="ECO:0000256" key="4">
    <source>
        <dbReference type="ARBA" id="ARBA00007185"/>
    </source>
</evidence>
<dbReference type="NCBIfam" id="NF006690">
    <property type="entry name" value="PRK09238.1"/>
    <property type="match status" value="1"/>
</dbReference>
<feature type="binding site" evidence="18">
    <location>
        <position position="191"/>
    </location>
    <ligand>
        <name>substrate</name>
    </ligand>
</feature>
<dbReference type="PANTHER" id="PTHR43160">
    <property type="entry name" value="ACONITATE HYDRATASE B"/>
    <property type="match status" value="1"/>
</dbReference>
<evidence type="ECO:0000256" key="14">
    <source>
        <dbReference type="ARBA" id="ARBA00023239"/>
    </source>
</evidence>
<evidence type="ECO:0000256" key="5">
    <source>
        <dbReference type="ARBA" id="ARBA00012926"/>
    </source>
</evidence>
<feature type="binding site" evidence="18">
    <location>
        <position position="498"/>
    </location>
    <ligand>
        <name>substrate</name>
    </ligand>
</feature>
<keyword evidence="10 17" id="KW-0479">Metal-binding</keyword>
<evidence type="ECO:0000256" key="2">
    <source>
        <dbReference type="ARBA" id="ARBA00004717"/>
    </source>
</evidence>
<evidence type="ECO:0000256" key="3">
    <source>
        <dbReference type="ARBA" id="ARBA00005026"/>
    </source>
</evidence>
<dbReference type="EC" id="4.2.1.3" evidence="5 16"/>
<dbReference type="FunFam" id="3.30.499.10:FF:000008">
    <property type="entry name" value="Aconitate hydratase B"/>
    <property type="match status" value="1"/>
</dbReference>
<dbReference type="CDD" id="cd01581">
    <property type="entry name" value="AcnB"/>
    <property type="match status" value="1"/>
</dbReference>
<dbReference type="SUPFAM" id="SSF53732">
    <property type="entry name" value="Aconitase iron-sulfur domain"/>
    <property type="match status" value="1"/>
</dbReference>
<gene>
    <name evidence="22" type="primary">acnB</name>
    <name evidence="22" type="ORF">GPY51_07545</name>
</gene>
<evidence type="ECO:0000259" key="20">
    <source>
        <dbReference type="Pfam" id="PF06434"/>
    </source>
</evidence>
<dbReference type="InterPro" id="IPR015933">
    <property type="entry name" value="Aconitase_B_HEAT-like_dom"/>
</dbReference>